<protein>
    <submittedName>
        <fullName evidence="2">Uncharacterized protein</fullName>
    </submittedName>
</protein>
<dbReference type="Proteomes" id="UP001187415">
    <property type="component" value="Unassembled WGS sequence"/>
</dbReference>
<feature type="compositionally biased region" description="Basic residues" evidence="1">
    <location>
        <begin position="109"/>
        <end position="123"/>
    </location>
</feature>
<proteinExistence type="predicted"/>
<organism evidence="2 3">
    <name type="scientific">Channa striata</name>
    <name type="common">Snakehead murrel</name>
    <name type="synonym">Ophicephalus striatus</name>
    <dbReference type="NCBI Taxonomy" id="64152"/>
    <lineage>
        <taxon>Eukaryota</taxon>
        <taxon>Metazoa</taxon>
        <taxon>Chordata</taxon>
        <taxon>Craniata</taxon>
        <taxon>Vertebrata</taxon>
        <taxon>Euteleostomi</taxon>
        <taxon>Actinopterygii</taxon>
        <taxon>Neopterygii</taxon>
        <taxon>Teleostei</taxon>
        <taxon>Neoteleostei</taxon>
        <taxon>Acanthomorphata</taxon>
        <taxon>Anabantaria</taxon>
        <taxon>Anabantiformes</taxon>
        <taxon>Channoidei</taxon>
        <taxon>Channidae</taxon>
        <taxon>Channa</taxon>
    </lineage>
</organism>
<feature type="region of interest" description="Disordered" evidence="1">
    <location>
        <begin position="162"/>
        <end position="209"/>
    </location>
</feature>
<dbReference type="AlphaFoldDB" id="A0AA88LJE3"/>
<feature type="region of interest" description="Disordered" evidence="1">
    <location>
        <begin position="94"/>
        <end position="138"/>
    </location>
</feature>
<dbReference type="EMBL" id="JAUPFM010000020">
    <property type="protein sequence ID" value="KAK2819416.1"/>
    <property type="molecule type" value="Genomic_DNA"/>
</dbReference>
<comment type="caution">
    <text evidence="2">The sequence shown here is derived from an EMBL/GenBank/DDBJ whole genome shotgun (WGS) entry which is preliminary data.</text>
</comment>
<reference evidence="2" key="1">
    <citation type="submission" date="2023-07" db="EMBL/GenBank/DDBJ databases">
        <title>Chromosome-level Genome Assembly of Striped Snakehead (Channa striata).</title>
        <authorList>
            <person name="Liu H."/>
        </authorList>
    </citation>
    <scope>NUCLEOTIDE SEQUENCE</scope>
    <source>
        <strain evidence="2">Gz</strain>
        <tissue evidence="2">Muscle</tissue>
    </source>
</reference>
<gene>
    <name evidence="2" type="ORF">Q5P01_024977</name>
</gene>
<evidence type="ECO:0000313" key="2">
    <source>
        <dbReference type="EMBL" id="KAK2819416.1"/>
    </source>
</evidence>
<accession>A0AA88LJE3</accession>
<keyword evidence="3" id="KW-1185">Reference proteome</keyword>
<sequence>MEKALLYDSMPQLLVLCLGSRPSHEDLQRKVSERQGRHRGRVCRKTVSRTRTTSDCQLGKVAMAASGIDTKASAVEKLKKGLDAVKKVATGQDQRDYGAIGGGGDEQQRHHHQIGQVRRRARQQNRDRGSDPQSGKQLLAKGVSGGLIAWLSSLVILLAKRKNKPSSGNGDRRGGRLLQYTRSSQRGSDASRRSRPVSRQQGLVLGAPAGSRGNLCRRSDLIAAVLAVCCATVVSEEEGR</sequence>
<name>A0AA88LJE3_CHASR</name>
<evidence type="ECO:0000313" key="3">
    <source>
        <dbReference type="Proteomes" id="UP001187415"/>
    </source>
</evidence>
<evidence type="ECO:0000256" key="1">
    <source>
        <dbReference type="SAM" id="MobiDB-lite"/>
    </source>
</evidence>